<name>A0A8C4RBL8_EPTBU</name>
<keyword evidence="3" id="KW-0813">Transport</keyword>
<evidence type="ECO:0000259" key="13">
    <source>
        <dbReference type="PROSITE" id="PS50893"/>
    </source>
</evidence>
<evidence type="ECO:0000256" key="6">
    <source>
        <dbReference type="ARBA" id="ARBA00022801"/>
    </source>
</evidence>
<dbReference type="GO" id="GO:0042760">
    <property type="term" value="P:very long-chain fatty acid catabolic process"/>
    <property type="evidence" value="ECO:0007669"/>
    <property type="project" value="TreeGrafter"/>
</dbReference>
<keyword evidence="10" id="KW-0472">Membrane</keyword>
<feature type="region of interest" description="Disordered" evidence="12">
    <location>
        <begin position="43"/>
        <end position="71"/>
    </location>
</feature>
<proteinExistence type="inferred from homology"/>
<keyword evidence="15" id="KW-1185">Reference proteome</keyword>
<dbReference type="GO" id="GO:0005324">
    <property type="term" value="F:long-chain fatty acid transmembrane transporter activity"/>
    <property type="evidence" value="ECO:0007669"/>
    <property type="project" value="TreeGrafter"/>
</dbReference>
<evidence type="ECO:0000313" key="15">
    <source>
        <dbReference type="Proteomes" id="UP000694388"/>
    </source>
</evidence>
<dbReference type="InterPro" id="IPR017871">
    <property type="entry name" value="ABC_transporter-like_CS"/>
</dbReference>
<protein>
    <submittedName>
        <fullName evidence="14">ATP binding cassette subfamily D member 2</fullName>
    </submittedName>
</protein>
<dbReference type="InterPro" id="IPR050835">
    <property type="entry name" value="ABC_transporter_sub-D"/>
</dbReference>
<dbReference type="GO" id="GO:0140359">
    <property type="term" value="F:ABC-type transporter activity"/>
    <property type="evidence" value="ECO:0007669"/>
    <property type="project" value="InterPro"/>
</dbReference>
<dbReference type="GO" id="GO:0015910">
    <property type="term" value="P:long-chain fatty acid import into peroxisome"/>
    <property type="evidence" value="ECO:0007669"/>
    <property type="project" value="TreeGrafter"/>
</dbReference>
<evidence type="ECO:0000256" key="5">
    <source>
        <dbReference type="ARBA" id="ARBA00022741"/>
    </source>
</evidence>
<reference evidence="14" key="2">
    <citation type="submission" date="2025-09" db="UniProtKB">
        <authorList>
            <consortium name="Ensembl"/>
        </authorList>
    </citation>
    <scope>IDENTIFICATION</scope>
</reference>
<evidence type="ECO:0000256" key="12">
    <source>
        <dbReference type="SAM" id="MobiDB-lite"/>
    </source>
</evidence>
<dbReference type="InterPro" id="IPR003439">
    <property type="entry name" value="ABC_transporter-like_ATP-bd"/>
</dbReference>
<evidence type="ECO:0000256" key="4">
    <source>
        <dbReference type="ARBA" id="ARBA00022692"/>
    </source>
</evidence>
<dbReference type="GO" id="GO:0005524">
    <property type="term" value="F:ATP binding"/>
    <property type="evidence" value="ECO:0007669"/>
    <property type="project" value="UniProtKB-KW"/>
</dbReference>
<evidence type="ECO:0000256" key="9">
    <source>
        <dbReference type="ARBA" id="ARBA00022989"/>
    </source>
</evidence>
<sequence length="896" mass="100357">MVVLRSLTRPCSWRRYPAAHQALLLATAAYGLHRLLRNKRRARGTVSDSASASEPNEEASVTAHTTKEWSHTRSPSLDRQFLLQLRRILPILFPRLLCREMGLLVLHSLALVSRTFLSIYIASLDGKIVRTIVRRDAQHFALELAKWLLIAVPATFINSAIRYLEGHLALSFRSRLVEHTYELYLHKQTYYRVLHMDSRLANPDQALTEDIAAFGQSVAHLYSNLTKPFLDVLLTTGTLIQQAKSKGANYKAPGLIAGLVIYITARILRASSPRFGELVAEEAQRKGYLRYVHSRLIANAEEVSFYRGHEVSGCALSSHYCCNILSKCTTLLPPYPSPKRSTLPLVQVELALLKQSYNEVAEQVRLILAKRMWYVMLEQFLMKYLWSSSGLVMVALPVISATGYSVTDSEEERDRALSLPEEERVSELTEAFTTARNLLVSGADAIERIMLSYKEVAELAGYTARVHDMLVVFDEVQCGLYSRPGVQTGGEVTGDGIVGGETSEGVGAHIRGTLEIKGRVVDIETGIKCEDVPIITPTGDIIVPSLSLEVDEGMHLLITGPNGCGKSSLFRILGGLWPVYRGILHKPPPEQMFYIPQRPFMAIGTLRNQVIYPNSPAAMEARGFGDCDLDAIMAIVDLQNVVTREGGWDAERDWKDVLSGGEKQRMGMARMFYHRPTYALLDECTSAVSIDVEGKIFQAAKDQGISLLSITHRPSLWRFHTHLLRFDGEGGWQLEPLDSITRMSLREEKLRLEAALAGVPWSQRRLRELQCILGEEEGMDADGVNEEGKEEEEEGVRHGEAAAKLSHSSFWVFVLAKKMSSYLTKIFLVSTDLKCLTLLQLDPIGSTSFLSFLKCGEDGTGGRVSRSWNTERTRIQQNKRKERERKRKTNSRCACR</sequence>
<dbReference type="FunFam" id="3.40.50.300:FF:000800">
    <property type="entry name" value="ATP-binding cassette sub-family D member 1"/>
    <property type="match status" value="1"/>
</dbReference>
<dbReference type="InterPro" id="IPR027417">
    <property type="entry name" value="P-loop_NTPase"/>
</dbReference>
<evidence type="ECO:0000313" key="14">
    <source>
        <dbReference type="Ensembl" id="ENSEBUP00000027727.1"/>
    </source>
</evidence>
<dbReference type="GO" id="GO:0016887">
    <property type="term" value="F:ATP hydrolysis activity"/>
    <property type="evidence" value="ECO:0007669"/>
    <property type="project" value="InterPro"/>
</dbReference>
<dbReference type="GO" id="GO:0030325">
    <property type="term" value="P:adrenal gland development"/>
    <property type="evidence" value="ECO:0007669"/>
    <property type="project" value="Ensembl"/>
</dbReference>
<dbReference type="PROSITE" id="PS50893">
    <property type="entry name" value="ABC_TRANSPORTER_2"/>
    <property type="match status" value="1"/>
</dbReference>
<evidence type="ECO:0000256" key="10">
    <source>
        <dbReference type="ARBA" id="ARBA00023136"/>
    </source>
</evidence>
<dbReference type="GeneTree" id="ENSGT00950000182955"/>
<comment type="similarity">
    <text evidence="2">Belongs to the ABC transporter superfamily. ABCD family. Peroxisomal fatty acyl CoA transporter (TC 3.A.1.203) subfamily.</text>
</comment>
<dbReference type="GO" id="GO:0061744">
    <property type="term" value="P:motor behavior"/>
    <property type="evidence" value="ECO:0007669"/>
    <property type="project" value="Ensembl"/>
</dbReference>
<keyword evidence="11" id="KW-0576">Peroxisome</keyword>
<dbReference type="InterPro" id="IPR003593">
    <property type="entry name" value="AAA+_ATPase"/>
</dbReference>
<keyword evidence="4" id="KW-0812">Transmembrane</keyword>
<evidence type="ECO:0000256" key="8">
    <source>
        <dbReference type="ARBA" id="ARBA00022967"/>
    </source>
</evidence>
<dbReference type="Gene3D" id="3.40.50.300">
    <property type="entry name" value="P-loop containing nucleotide triphosphate hydrolases"/>
    <property type="match status" value="1"/>
</dbReference>
<dbReference type="Pfam" id="PF00005">
    <property type="entry name" value="ABC_tran"/>
    <property type="match status" value="1"/>
</dbReference>
<reference evidence="14" key="1">
    <citation type="submission" date="2025-08" db="UniProtKB">
        <authorList>
            <consortium name="Ensembl"/>
        </authorList>
    </citation>
    <scope>IDENTIFICATION</scope>
</reference>
<dbReference type="PROSITE" id="PS00211">
    <property type="entry name" value="ABC_TRANSPORTER_1"/>
    <property type="match status" value="1"/>
</dbReference>
<organism evidence="14 15">
    <name type="scientific">Eptatretus burgeri</name>
    <name type="common">Inshore hagfish</name>
    <dbReference type="NCBI Taxonomy" id="7764"/>
    <lineage>
        <taxon>Eukaryota</taxon>
        <taxon>Metazoa</taxon>
        <taxon>Chordata</taxon>
        <taxon>Craniata</taxon>
        <taxon>Vertebrata</taxon>
        <taxon>Cyclostomata</taxon>
        <taxon>Myxini</taxon>
        <taxon>Myxiniformes</taxon>
        <taxon>Myxinidae</taxon>
        <taxon>Eptatretinae</taxon>
        <taxon>Eptatretus</taxon>
    </lineage>
</organism>
<keyword evidence="5" id="KW-0547">Nucleotide-binding</keyword>
<feature type="compositionally biased region" description="Low complexity" evidence="12">
    <location>
        <begin position="47"/>
        <end position="60"/>
    </location>
</feature>
<dbReference type="GO" id="GO:0030301">
    <property type="term" value="P:cholesterol transport"/>
    <property type="evidence" value="ECO:0007669"/>
    <property type="project" value="Ensembl"/>
</dbReference>
<evidence type="ECO:0000256" key="3">
    <source>
        <dbReference type="ARBA" id="ARBA00022448"/>
    </source>
</evidence>
<dbReference type="GO" id="GO:0005778">
    <property type="term" value="C:peroxisomal membrane"/>
    <property type="evidence" value="ECO:0007669"/>
    <property type="project" value="UniProtKB-SubCell"/>
</dbReference>
<keyword evidence="9" id="KW-1133">Transmembrane helix</keyword>
<dbReference type="AlphaFoldDB" id="A0A8C4RBL8"/>
<evidence type="ECO:0000256" key="1">
    <source>
        <dbReference type="ARBA" id="ARBA00004585"/>
    </source>
</evidence>
<accession>A0A8C4RBL8</accession>
<dbReference type="GO" id="GO:0036269">
    <property type="term" value="P:swimming behavior"/>
    <property type="evidence" value="ECO:0007669"/>
    <property type="project" value="Ensembl"/>
</dbReference>
<feature type="region of interest" description="Disordered" evidence="12">
    <location>
        <begin position="873"/>
        <end position="896"/>
    </location>
</feature>
<dbReference type="Proteomes" id="UP000694388">
    <property type="component" value="Unplaced"/>
</dbReference>
<dbReference type="SMART" id="SM00382">
    <property type="entry name" value="AAA"/>
    <property type="match status" value="1"/>
</dbReference>
<keyword evidence="6" id="KW-0378">Hydrolase</keyword>
<dbReference type="CDD" id="cd03223">
    <property type="entry name" value="ABCD_peroxisomal_ALDP"/>
    <property type="match status" value="1"/>
</dbReference>
<dbReference type="GO" id="GO:0007031">
    <property type="term" value="P:peroxisome organization"/>
    <property type="evidence" value="ECO:0007669"/>
    <property type="project" value="TreeGrafter"/>
</dbReference>
<dbReference type="GO" id="GO:0006635">
    <property type="term" value="P:fatty acid beta-oxidation"/>
    <property type="evidence" value="ECO:0007669"/>
    <property type="project" value="TreeGrafter"/>
</dbReference>
<keyword evidence="8" id="KW-1278">Translocase</keyword>
<dbReference type="Ensembl" id="ENSEBUT00000028303.1">
    <property type="protein sequence ID" value="ENSEBUP00000027727.1"/>
    <property type="gene ID" value="ENSEBUG00000016967.1"/>
</dbReference>
<dbReference type="GO" id="GO:0014003">
    <property type="term" value="P:oligodendrocyte development"/>
    <property type="evidence" value="ECO:0007669"/>
    <property type="project" value="Ensembl"/>
</dbReference>
<dbReference type="Pfam" id="PF06472">
    <property type="entry name" value="ABC_membrane_2"/>
    <property type="match status" value="2"/>
</dbReference>
<dbReference type="PANTHER" id="PTHR11384">
    <property type="entry name" value="ATP-BINDING CASSETTE, SUB-FAMILY D MEMBER"/>
    <property type="match status" value="1"/>
</dbReference>
<keyword evidence="7" id="KW-0067">ATP-binding</keyword>
<comment type="subcellular location">
    <subcellularLocation>
        <location evidence="1">Peroxisome membrane</location>
        <topology evidence="1">Multi-pass membrane protein</topology>
    </subcellularLocation>
</comment>
<dbReference type="PANTHER" id="PTHR11384:SF71">
    <property type="entry name" value="ATP-BINDING CASSETTE SUB-FAMILY D MEMBER 1"/>
    <property type="match status" value="1"/>
</dbReference>
<dbReference type="InterPro" id="IPR011527">
    <property type="entry name" value="ABC1_TM_dom"/>
</dbReference>
<evidence type="ECO:0000256" key="2">
    <source>
        <dbReference type="ARBA" id="ARBA00008575"/>
    </source>
</evidence>
<feature type="compositionally biased region" description="Basic residues" evidence="12">
    <location>
        <begin position="877"/>
        <end position="896"/>
    </location>
</feature>
<evidence type="ECO:0000256" key="7">
    <source>
        <dbReference type="ARBA" id="ARBA00022840"/>
    </source>
</evidence>
<dbReference type="GO" id="GO:0031643">
    <property type="term" value="P:positive regulation of myelination"/>
    <property type="evidence" value="ECO:0007669"/>
    <property type="project" value="Ensembl"/>
</dbReference>
<evidence type="ECO:0000256" key="11">
    <source>
        <dbReference type="ARBA" id="ARBA00023140"/>
    </source>
</evidence>
<feature type="domain" description="ABC transporter" evidence="13">
    <location>
        <begin position="527"/>
        <end position="753"/>
    </location>
</feature>
<dbReference type="SUPFAM" id="SSF52540">
    <property type="entry name" value="P-loop containing nucleoside triphosphate hydrolases"/>
    <property type="match status" value="1"/>
</dbReference>